<proteinExistence type="predicted"/>
<dbReference type="SUPFAM" id="SSF50156">
    <property type="entry name" value="PDZ domain-like"/>
    <property type="match status" value="1"/>
</dbReference>
<dbReference type="AlphaFoldDB" id="A0A3Q0IWS5"/>
<keyword evidence="2" id="KW-1185">Reference proteome</keyword>
<dbReference type="STRING" id="121845.A0A3Q0IWS5"/>
<feature type="domain" description="PDZ" evidence="1">
    <location>
        <begin position="21"/>
        <end position="89"/>
    </location>
</feature>
<dbReference type="Gene3D" id="2.30.42.10">
    <property type="match status" value="1"/>
</dbReference>
<gene>
    <name evidence="3" type="primary">LOC103511035</name>
</gene>
<evidence type="ECO:0000313" key="3">
    <source>
        <dbReference type="RefSeq" id="XP_026680707.1"/>
    </source>
</evidence>
<dbReference type="PROSITE" id="PS50106">
    <property type="entry name" value="PDZ"/>
    <property type="match status" value="1"/>
</dbReference>
<dbReference type="InterPro" id="IPR001478">
    <property type="entry name" value="PDZ"/>
</dbReference>
<reference evidence="3" key="1">
    <citation type="submission" date="2025-08" db="UniProtKB">
        <authorList>
            <consortium name="RefSeq"/>
        </authorList>
    </citation>
    <scope>IDENTIFICATION</scope>
</reference>
<accession>A0A3Q0IWS5</accession>
<dbReference type="GeneID" id="103511035"/>
<dbReference type="InterPro" id="IPR036034">
    <property type="entry name" value="PDZ_sf"/>
</dbReference>
<protein>
    <submittedName>
        <fullName evidence="3">Uncharacterized protein C45G9.7-like</fullName>
    </submittedName>
</protein>
<sequence>MCAKMAFQHQAGTAMECLSIPITLHKEDSMAPDGRRVLKCGFKIGGGIDQDYKKSPQGYTDNGIYVTEVYDESPASKSGLRMHDKILQVRHNIGIEKIRYIYRQPSCTSVQRQKLVLTIWNGIVLLLYLEVSFQCIPVAS</sequence>
<dbReference type="Proteomes" id="UP000079169">
    <property type="component" value="Unplaced"/>
</dbReference>
<evidence type="ECO:0000259" key="1">
    <source>
        <dbReference type="PROSITE" id="PS50106"/>
    </source>
</evidence>
<dbReference type="RefSeq" id="XP_026680707.1">
    <property type="nucleotide sequence ID" value="XM_026824906.1"/>
</dbReference>
<dbReference type="Pfam" id="PF00595">
    <property type="entry name" value="PDZ"/>
    <property type="match status" value="1"/>
</dbReference>
<dbReference type="KEGG" id="dci:103511035"/>
<name>A0A3Q0IWS5_DIACI</name>
<dbReference type="PaxDb" id="121845-A0A3Q0IWS5"/>
<organism evidence="2 3">
    <name type="scientific">Diaphorina citri</name>
    <name type="common">Asian citrus psyllid</name>
    <dbReference type="NCBI Taxonomy" id="121845"/>
    <lineage>
        <taxon>Eukaryota</taxon>
        <taxon>Metazoa</taxon>
        <taxon>Ecdysozoa</taxon>
        <taxon>Arthropoda</taxon>
        <taxon>Hexapoda</taxon>
        <taxon>Insecta</taxon>
        <taxon>Pterygota</taxon>
        <taxon>Neoptera</taxon>
        <taxon>Paraneoptera</taxon>
        <taxon>Hemiptera</taxon>
        <taxon>Sternorrhyncha</taxon>
        <taxon>Psylloidea</taxon>
        <taxon>Psyllidae</taxon>
        <taxon>Diaphorininae</taxon>
        <taxon>Diaphorina</taxon>
    </lineage>
</organism>
<evidence type="ECO:0000313" key="2">
    <source>
        <dbReference type="Proteomes" id="UP000079169"/>
    </source>
</evidence>